<reference evidence="2 3" key="1">
    <citation type="journal article" date="2019" name="Int. J. Syst. Evol. Microbiol.">
        <title>The Global Catalogue of Microorganisms (GCM) 10K type strain sequencing project: providing services to taxonomists for standard genome sequencing and annotation.</title>
        <authorList>
            <consortium name="The Broad Institute Genomics Platform"/>
            <consortium name="The Broad Institute Genome Sequencing Center for Infectious Disease"/>
            <person name="Wu L."/>
            <person name="Ma J."/>
        </authorList>
    </citation>
    <scope>NUCLEOTIDE SEQUENCE [LARGE SCALE GENOMIC DNA]</scope>
    <source>
        <strain evidence="2 3">JCM 13004</strain>
    </source>
</reference>
<keyword evidence="3" id="KW-1185">Reference proteome</keyword>
<feature type="chain" id="PRO_5046336134" description="Lactococcin 972 family bacteriocin" evidence="1">
    <location>
        <begin position="28"/>
        <end position="88"/>
    </location>
</feature>
<proteinExistence type="predicted"/>
<evidence type="ECO:0000313" key="2">
    <source>
        <dbReference type="EMBL" id="GAA1221264.1"/>
    </source>
</evidence>
<accession>A0ABN1VS15</accession>
<sequence length="88" mass="8373">MQRMLGRAAAVAAGALMIAGVAAPAYAHVYTAGGGGGVASADPVFTAGWGAGVAGTSHIATGFEKSGWATSTAAGGEGGHMIDVDGMH</sequence>
<organism evidence="2 3">
    <name type="scientific">Kitasatospora nipponensis</name>
    <dbReference type="NCBI Taxonomy" id="258049"/>
    <lineage>
        <taxon>Bacteria</taxon>
        <taxon>Bacillati</taxon>
        <taxon>Actinomycetota</taxon>
        <taxon>Actinomycetes</taxon>
        <taxon>Kitasatosporales</taxon>
        <taxon>Streptomycetaceae</taxon>
        <taxon>Kitasatospora</taxon>
    </lineage>
</organism>
<dbReference type="Proteomes" id="UP001500037">
    <property type="component" value="Unassembled WGS sequence"/>
</dbReference>
<gene>
    <name evidence="2" type="ORF">GCM10009665_09320</name>
</gene>
<evidence type="ECO:0000313" key="3">
    <source>
        <dbReference type="Proteomes" id="UP001500037"/>
    </source>
</evidence>
<dbReference type="RefSeq" id="WP_344439486.1">
    <property type="nucleotide sequence ID" value="NZ_BAAALF010000009.1"/>
</dbReference>
<evidence type="ECO:0008006" key="4">
    <source>
        <dbReference type="Google" id="ProtNLM"/>
    </source>
</evidence>
<evidence type="ECO:0000256" key="1">
    <source>
        <dbReference type="SAM" id="SignalP"/>
    </source>
</evidence>
<dbReference type="EMBL" id="BAAALF010000009">
    <property type="protein sequence ID" value="GAA1221264.1"/>
    <property type="molecule type" value="Genomic_DNA"/>
</dbReference>
<protein>
    <recommendedName>
        <fullName evidence="4">Lactococcin 972 family bacteriocin</fullName>
    </recommendedName>
</protein>
<name>A0ABN1VS15_9ACTN</name>
<keyword evidence="1" id="KW-0732">Signal</keyword>
<comment type="caution">
    <text evidence="2">The sequence shown here is derived from an EMBL/GenBank/DDBJ whole genome shotgun (WGS) entry which is preliminary data.</text>
</comment>
<feature type="signal peptide" evidence="1">
    <location>
        <begin position="1"/>
        <end position="27"/>
    </location>
</feature>